<accession>A0A919JMV3</accession>
<comment type="caution">
    <text evidence="1">The sequence shown here is derived from an EMBL/GenBank/DDBJ whole genome shotgun (WGS) entry which is preliminary data.</text>
</comment>
<organism evidence="1 2">
    <name type="scientific">Actinoplanes nipponensis</name>
    <dbReference type="NCBI Taxonomy" id="135950"/>
    <lineage>
        <taxon>Bacteria</taxon>
        <taxon>Bacillati</taxon>
        <taxon>Actinomycetota</taxon>
        <taxon>Actinomycetes</taxon>
        <taxon>Micromonosporales</taxon>
        <taxon>Micromonosporaceae</taxon>
        <taxon>Actinoplanes</taxon>
    </lineage>
</organism>
<dbReference type="EMBL" id="BOMQ01000064">
    <property type="protein sequence ID" value="GIE52081.1"/>
    <property type="molecule type" value="Genomic_DNA"/>
</dbReference>
<keyword evidence="2" id="KW-1185">Reference proteome</keyword>
<gene>
    <name evidence="1" type="ORF">Ani05nite_56150</name>
</gene>
<dbReference type="AlphaFoldDB" id="A0A919JMV3"/>
<name>A0A919JMV3_9ACTN</name>
<evidence type="ECO:0000313" key="1">
    <source>
        <dbReference type="EMBL" id="GIE52081.1"/>
    </source>
</evidence>
<protein>
    <submittedName>
        <fullName evidence="1">Uncharacterized protein</fullName>
    </submittedName>
</protein>
<dbReference type="Proteomes" id="UP000647172">
    <property type="component" value="Unassembled WGS sequence"/>
</dbReference>
<reference evidence="1" key="1">
    <citation type="submission" date="2021-01" db="EMBL/GenBank/DDBJ databases">
        <title>Whole genome shotgun sequence of Actinoplanes nipponensis NBRC 14063.</title>
        <authorList>
            <person name="Komaki H."/>
            <person name="Tamura T."/>
        </authorList>
    </citation>
    <scope>NUCLEOTIDE SEQUENCE</scope>
    <source>
        <strain evidence="1">NBRC 14063</strain>
    </source>
</reference>
<evidence type="ECO:0000313" key="2">
    <source>
        <dbReference type="Proteomes" id="UP000647172"/>
    </source>
</evidence>
<sequence>MAAPAHASGADNTPPAAPYVLYASGLRWTGGCLPLTIGIQRTTDNATPQSALIYEVFADGIRLGALADNGVNAAVWGTLHFTRPGPQTVTARAVDAAGNRSAPSNADVVTAYAC</sequence>
<proteinExistence type="predicted"/>